<protein>
    <recommendedName>
        <fullName evidence="4">SGNH/GDSL hydrolase family protein</fullName>
    </recommendedName>
</protein>
<evidence type="ECO:0000256" key="1">
    <source>
        <dbReference type="SAM" id="Phobius"/>
    </source>
</evidence>
<keyword evidence="1" id="KW-0472">Membrane</keyword>
<evidence type="ECO:0000313" key="3">
    <source>
        <dbReference type="Proteomes" id="UP000286701"/>
    </source>
</evidence>
<dbReference type="AlphaFoldDB" id="A0A3S3UJW4"/>
<accession>A0A3S3UJW4</accession>
<proteinExistence type="predicted"/>
<name>A0A3S3UJW4_9SPHI</name>
<feature type="transmembrane region" description="Helical" evidence="1">
    <location>
        <begin position="5"/>
        <end position="24"/>
    </location>
</feature>
<comment type="caution">
    <text evidence="2">The sequence shown here is derived from an EMBL/GenBank/DDBJ whole genome shotgun (WGS) entry which is preliminary data.</text>
</comment>
<gene>
    <name evidence="2" type="ORF">EPL05_21270</name>
</gene>
<keyword evidence="3" id="KW-1185">Reference proteome</keyword>
<evidence type="ECO:0008006" key="4">
    <source>
        <dbReference type="Google" id="ProtNLM"/>
    </source>
</evidence>
<evidence type="ECO:0000313" key="2">
    <source>
        <dbReference type="EMBL" id="RWY48113.1"/>
    </source>
</evidence>
<sequence length="265" mass="31143">MKKKIFKVVLPLISNFLNVLFFVWHKFLTLKNINKPAILLYTDSRGFNVINRWGKIFFDSYLNGLINNYRVTYFICPEKYTTIIDFLDTVKNHDTSKYKAVILHCGVVDFSPRPISNIAAVKDSKKNDHYFSDVFKANEHYYSKPFSTLYKGEPTVNLYSKEYLLNKVMPQLAEIKNLVWINSNRFAKNWEGNFTKGRPENIGELVGDFDSILNKYLRCIDLKEWSDTEIKKYTIDNIHFTQIGFDEICNRTVNQIKKIDVKEVN</sequence>
<dbReference type="OrthoDB" id="6398897at2"/>
<dbReference type="Proteomes" id="UP000286701">
    <property type="component" value="Unassembled WGS sequence"/>
</dbReference>
<organism evidence="2 3">
    <name type="scientific">Mucilaginibacter gilvus</name>
    <dbReference type="NCBI Taxonomy" id="2305909"/>
    <lineage>
        <taxon>Bacteria</taxon>
        <taxon>Pseudomonadati</taxon>
        <taxon>Bacteroidota</taxon>
        <taxon>Sphingobacteriia</taxon>
        <taxon>Sphingobacteriales</taxon>
        <taxon>Sphingobacteriaceae</taxon>
        <taxon>Mucilaginibacter</taxon>
    </lineage>
</organism>
<dbReference type="EMBL" id="SBIW01000012">
    <property type="protein sequence ID" value="RWY48113.1"/>
    <property type="molecule type" value="Genomic_DNA"/>
</dbReference>
<keyword evidence="1" id="KW-0812">Transmembrane</keyword>
<keyword evidence="1" id="KW-1133">Transmembrane helix</keyword>
<reference evidence="2 3" key="1">
    <citation type="submission" date="2019-01" db="EMBL/GenBank/DDBJ databases">
        <title>Mucilaginibacter antarcticum sp. nov., isolated from antarctic soil.</title>
        <authorList>
            <person name="Yan Y.-Q."/>
            <person name="Du Z.-J."/>
        </authorList>
    </citation>
    <scope>NUCLEOTIDE SEQUENCE [LARGE SCALE GENOMIC DNA]</scope>
    <source>
        <strain evidence="2 3">F01003</strain>
    </source>
</reference>